<evidence type="ECO:0000313" key="2">
    <source>
        <dbReference type="EMBL" id="KIM45430.1"/>
    </source>
</evidence>
<gene>
    <name evidence="2" type="ORF">M413DRAFT_442108</name>
</gene>
<name>A0A0C3C9B0_HEBCY</name>
<evidence type="ECO:0000313" key="3">
    <source>
        <dbReference type="Proteomes" id="UP000053424"/>
    </source>
</evidence>
<dbReference type="HOGENOM" id="CLU_2812666_0_0_1"/>
<organism evidence="2 3">
    <name type="scientific">Hebeloma cylindrosporum</name>
    <dbReference type="NCBI Taxonomy" id="76867"/>
    <lineage>
        <taxon>Eukaryota</taxon>
        <taxon>Fungi</taxon>
        <taxon>Dikarya</taxon>
        <taxon>Basidiomycota</taxon>
        <taxon>Agaricomycotina</taxon>
        <taxon>Agaricomycetes</taxon>
        <taxon>Agaricomycetidae</taxon>
        <taxon>Agaricales</taxon>
        <taxon>Agaricineae</taxon>
        <taxon>Hymenogastraceae</taxon>
        <taxon>Hebeloma</taxon>
    </lineage>
</organism>
<dbReference type="Proteomes" id="UP000053424">
    <property type="component" value="Unassembled WGS sequence"/>
</dbReference>
<reference evidence="3" key="2">
    <citation type="submission" date="2015-01" db="EMBL/GenBank/DDBJ databases">
        <title>Evolutionary Origins and Diversification of the Mycorrhizal Mutualists.</title>
        <authorList>
            <consortium name="DOE Joint Genome Institute"/>
            <consortium name="Mycorrhizal Genomics Consortium"/>
            <person name="Kohler A."/>
            <person name="Kuo A."/>
            <person name="Nagy L.G."/>
            <person name="Floudas D."/>
            <person name="Copeland A."/>
            <person name="Barry K.W."/>
            <person name="Cichocki N."/>
            <person name="Veneault-Fourrey C."/>
            <person name="LaButti K."/>
            <person name="Lindquist E.A."/>
            <person name="Lipzen A."/>
            <person name="Lundell T."/>
            <person name="Morin E."/>
            <person name="Murat C."/>
            <person name="Riley R."/>
            <person name="Ohm R."/>
            <person name="Sun H."/>
            <person name="Tunlid A."/>
            <person name="Henrissat B."/>
            <person name="Grigoriev I.V."/>
            <person name="Hibbett D.S."/>
            <person name="Martin F."/>
        </authorList>
    </citation>
    <scope>NUCLEOTIDE SEQUENCE [LARGE SCALE GENOMIC DNA]</scope>
    <source>
        <strain evidence="3">h7</strain>
    </source>
</reference>
<keyword evidence="3" id="KW-1185">Reference proteome</keyword>
<dbReference type="EMBL" id="KN831772">
    <property type="protein sequence ID" value="KIM45430.1"/>
    <property type="molecule type" value="Genomic_DNA"/>
</dbReference>
<reference evidence="2 3" key="1">
    <citation type="submission" date="2014-04" db="EMBL/GenBank/DDBJ databases">
        <authorList>
            <consortium name="DOE Joint Genome Institute"/>
            <person name="Kuo A."/>
            <person name="Gay G."/>
            <person name="Dore J."/>
            <person name="Kohler A."/>
            <person name="Nagy L.G."/>
            <person name="Floudas D."/>
            <person name="Copeland A."/>
            <person name="Barry K.W."/>
            <person name="Cichocki N."/>
            <person name="Veneault-Fourrey C."/>
            <person name="LaButti K."/>
            <person name="Lindquist E.A."/>
            <person name="Lipzen A."/>
            <person name="Lundell T."/>
            <person name="Morin E."/>
            <person name="Murat C."/>
            <person name="Sun H."/>
            <person name="Tunlid A."/>
            <person name="Henrissat B."/>
            <person name="Grigoriev I.V."/>
            <person name="Hibbett D.S."/>
            <person name="Martin F."/>
            <person name="Nordberg H.P."/>
            <person name="Cantor M.N."/>
            <person name="Hua S.X."/>
        </authorList>
    </citation>
    <scope>NUCLEOTIDE SEQUENCE [LARGE SCALE GENOMIC DNA]</scope>
    <source>
        <strain evidence="3">h7</strain>
    </source>
</reference>
<evidence type="ECO:0000256" key="1">
    <source>
        <dbReference type="SAM" id="MobiDB-lite"/>
    </source>
</evidence>
<accession>A0A0C3C9B0</accession>
<dbReference type="AlphaFoldDB" id="A0A0C3C9B0"/>
<proteinExistence type="predicted"/>
<sequence length="67" mass="7535">MLLENRKDLLGDLVGAGGGPRMDTQPNDNRTETPLVRSQGWVDEDRGGSMDEQLIFRVVVQQSRDQH</sequence>
<protein>
    <submittedName>
        <fullName evidence="2">Uncharacterized protein</fullName>
    </submittedName>
</protein>
<feature type="region of interest" description="Disordered" evidence="1">
    <location>
        <begin position="11"/>
        <end position="46"/>
    </location>
</feature>